<name>A0A8H7E1K3_9EURO</name>
<evidence type="ECO:0000256" key="1">
    <source>
        <dbReference type="SAM" id="MobiDB-lite"/>
    </source>
</evidence>
<proteinExistence type="predicted"/>
<protein>
    <submittedName>
        <fullName evidence="2">Uncharacterized protein</fullName>
    </submittedName>
</protein>
<accession>A0A8H7E1K3</accession>
<keyword evidence="3" id="KW-1185">Reference proteome</keyword>
<organism evidence="2 3">
    <name type="scientific">Endocarpon pusillum</name>
    <dbReference type="NCBI Taxonomy" id="364733"/>
    <lineage>
        <taxon>Eukaryota</taxon>
        <taxon>Fungi</taxon>
        <taxon>Dikarya</taxon>
        <taxon>Ascomycota</taxon>
        <taxon>Pezizomycotina</taxon>
        <taxon>Eurotiomycetes</taxon>
        <taxon>Chaetothyriomycetidae</taxon>
        <taxon>Verrucariales</taxon>
        <taxon>Verrucariaceae</taxon>
        <taxon>Endocarpon</taxon>
    </lineage>
</organism>
<gene>
    <name evidence="2" type="ORF">GJ744_001787</name>
</gene>
<reference evidence="2" key="1">
    <citation type="submission" date="2020-02" db="EMBL/GenBank/DDBJ databases">
        <authorList>
            <person name="Palmer J.M."/>
        </authorList>
    </citation>
    <scope>NUCLEOTIDE SEQUENCE</scope>
    <source>
        <strain evidence="2">EPUS1.4</strain>
        <tissue evidence="2">Thallus</tissue>
    </source>
</reference>
<feature type="compositionally biased region" description="Gly residues" evidence="1">
    <location>
        <begin position="34"/>
        <end position="44"/>
    </location>
</feature>
<dbReference type="AlphaFoldDB" id="A0A8H7E1K3"/>
<comment type="caution">
    <text evidence="2">The sequence shown here is derived from an EMBL/GenBank/DDBJ whole genome shotgun (WGS) entry which is preliminary data.</text>
</comment>
<evidence type="ECO:0000313" key="2">
    <source>
        <dbReference type="EMBL" id="KAF7504718.1"/>
    </source>
</evidence>
<sequence length="58" mass="6186">MKQAEDREGPKYEGVWNVRSYQQESCDPAHVQPCGGGGGGGGGDVQIQKRRGANNEPV</sequence>
<dbReference type="EMBL" id="JAACFV010000129">
    <property type="protein sequence ID" value="KAF7504718.1"/>
    <property type="molecule type" value="Genomic_DNA"/>
</dbReference>
<dbReference type="Proteomes" id="UP000606974">
    <property type="component" value="Unassembled WGS sequence"/>
</dbReference>
<feature type="region of interest" description="Disordered" evidence="1">
    <location>
        <begin position="24"/>
        <end position="58"/>
    </location>
</feature>
<evidence type="ECO:0000313" key="3">
    <source>
        <dbReference type="Proteomes" id="UP000606974"/>
    </source>
</evidence>